<dbReference type="HOGENOM" id="CLU_2004715_0_0_1"/>
<dbReference type="SUPFAM" id="SSF48264">
    <property type="entry name" value="Cytochrome P450"/>
    <property type="match status" value="1"/>
</dbReference>
<dbReference type="RefSeq" id="XP_007396551.1">
    <property type="nucleotide sequence ID" value="XM_007396489.1"/>
</dbReference>
<dbReference type="AlphaFoldDB" id="K5W678"/>
<dbReference type="Proteomes" id="UP000008370">
    <property type="component" value="Unassembled WGS sequence"/>
</dbReference>
<evidence type="ECO:0000313" key="1">
    <source>
        <dbReference type="EMBL" id="EKM54665.1"/>
    </source>
</evidence>
<dbReference type="InParanoid" id="K5W678"/>
<dbReference type="GO" id="GO:0020037">
    <property type="term" value="F:heme binding"/>
    <property type="evidence" value="ECO:0007669"/>
    <property type="project" value="InterPro"/>
</dbReference>
<dbReference type="EMBL" id="JH930473">
    <property type="protein sequence ID" value="EKM54665.1"/>
    <property type="molecule type" value="Genomic_DNA"/>
</dbReference>
<keyword evidence="2" id="KW-1185">Reference proteome</keyword>
<dbReference type="GO" id="GO:0016705">
    <property type="term" value="F:oxidoreductase activity, acting on paired donors, with incorporation or reduction of molecular oxygen"/>
    <property type="evidence" value="ECO:0007669"/>
    <property type="project" value="InterPro"/>
</dbReference>
<dbReference type="GO" id="GO:0005506">
    <property type="term" value="F:iron ion binding"/>
    <property type="evidence" value="ECO:0007669"/>
    <property type="project" value="InterPro"/>
</dbReference>
<dbReference type="InterPro" id="IPR036396">
    <property type="entry name" value="Cyt_P450_sf"/>
</dbReference>
<accession>K5W678</accession>
<dbReference type="Gene3D" id="1.10.630.10">
    <property type="entry name" value="Cytochrome P450"/>
    <property type="match status" value="1"/>
</dbReference>
<protein>
    <submittedName>
        <fullName evidence="1">Uncharacterized protein</fullName>
    </submittedName>
</protein>
<name>K5W678_PHACS</name>
<dbReference type="GeneID" id="18919603"/>
<gene>
    <name evidence="1" type="ORF">PHACADRAFT_29857</name>
</gene>
<proteinExistence type="predicted"/>
<sequence>MRVRARSFTLTHFYPPNLYCKAGTETISVLPYIFSPTFIYMSSTEVAQQVVSIKGQFFKEYNIVIITLVWKPNIFAANRDEWRKHRYIITPALINTIGIPWSESRLPGFLTRWNMVRVRKAGSS</sequence>
<dbReference type="GO" id="GO:0004497">
    <property type="term" value="F:monooxygenase activity"/>
    <property type="evidence" value="ECO:0007669"/>
    <property type="project" value="InterPro"/>
</dbReference>
<reference evidence="1 2" key="1">
    <citation type="journal article" date="2012" name="BMC Genomics">
        <title>Comparative genomics of the white-rot fungi, Phanerochaete carnosa and P. chrysosporium, to elucidate the genetic basis of the distinct wood types they colonize.</title>
        <authorList>
            <person name="Suzuki H."/>
            <person name="MacDonald J."/>
            <person name="Syed K."/>
            <person name="Salamov A."/>
            <person name="Hori C."/>
            <person name="Aerts A."/>
            <person name="Henrissat B."/>
            <person name="Wiebenga A."/>
            <person name="vanKuyk P.A."/>
            <person name="Barry K."/>
            <person name="Lindquist E."/>
            <person name="LaButti K."/>
            <person name="Lapidus A."/>
            <person name="Lucas S."/>
            <person name="Coutinho P."/>
            <person name="Gong Y."/>
            <person name="Samejima M."/>
            <person name="Mahadevan R."/>
            <person name="Abou-Zaid M."/>
            <person name="de Vries R.P."/>
            <person name="Igarashi K."/>
            <person name="Yadav J.S."/>
            <person name="Grigoriev I.V."/>
            <person name="Master E.R."/>
        </authorList>
    </citation>
    <scope>NUCLEOTIDE SEQUENCE [LARGE SCALE GENOMIC DNA]</scope>
    <source>
        <strain evidence="1 2">HHB-10118-sp</strain>
    </source>
</reference>
<dbReference type="KEGG" id="pco:PHACADRAFT_29857"/>
<evidence type="ECO:0000313" key="2">
    <source>
        <dbReference type="Proteomes" id="UP000008370"/>
    </source>
</evidence>
<dbReference type="OrthoDB" id="1470350at2759"/>
<organism evidence="1 2">
    <name type="scientific">Phanerochaete carnosa (strain HHB-10118-sp)</name>
    <name type="common">White-rot fungus</name>
    <name type="synonym">Peniophora carnosa</name>
    <dbReference type="NCBI Taxonomy" id="650164"/>
    <lineage>
        <taxon>Eukaryota</taxon>
        <taxon>Fungi</taxon>
        <taxon>Dikarya</taxon>
        <taxon>Basidiomycota</taxon>
        <taxon>Agaricomycotina</taxon>
        <taxon>Agaricomycetes</taxon>
        <taxon>Polyporales</taxon>
        <taxon>Phanerochaetaceae</taxon>
        <taxon>Phanerochaete</taxon>
    </lineage>
</organism>